<evidence type="ECO:0000313" key="1">
    <source>
        <dbReference type="EMBL" id="MBH5335115.1"/>
    </source>
</evidence>
<name>A0ABS0NIU3_9ACTN</name>
<accession>A0ABS0NIU3</accession>
<dbReference type="Proteomes" id="UP000807371">
    <property type="component" value="Unassembled WGS sequence"/>
</dbReference>
<organism evidence="1 2">
    <name type="scientific">Streptomyces pactum</name>
    <dbReference type="NCBI Taxonomy" id="68249"/>
    <lineage>
        <taxon>Bacteria</taxon>
        <taxon>Bacillati</taxon>
        <taxon>Actinomycetota</taxon>
        <taxon>Actinomycetes</taxon>
        <taxon>Kitasatosporales</taxon>
        <taxon>Streptomycetaceae</taxon>
        <taxon>Streptomyces</taxon>
    </lineage>
</organism>
<protein>
    <recommendedName>
        <fullName evidence="3">Secreted protein</fullName>
    </recommendedName>
</protein>
<keyword evidence="2" id="KW-1185">Reference proteome</keyword>
<proteinExistence type="predicted"/>
<reference evidence="1 2" key="1">
    <citation type="submission" date="2020-09" db="EMBL/GenBank/DDBJ databases">
        <title>Biosynthesis of the nuclear factor of activated T cells inhibitor NFAT-133 and its congeners in Streptomyces pactum.</title>
        <authorList>
            <person name="Zhou W."/>
            <person name="Posri P."/>
            <person name="Abugrain M.E."/>
            <person name="Weisberg A.J."/>
            <person name="Chang J.H."/>
            <person name="Mahmud T."/>
        </authorList>
    </citation>
    <scope>NUCLEOTIDE SEQUENCE [LARGE SCALE GENOMIC DNA]</scope>
    <source>
        <strain evidence="1 2">ATCC 27456</strain>
    </source>
</reference>
<evidence type="ECO:0008006" key="3">
    <source>
        <dbReference type="Google" id="ProtNLM"/>
    </source>
</evidence>
<dbReference type="EMBL" id="JACYXC010000001">
    <property type="protein sequence ID" value="MBH5335115.1"/>
    <property type="molecule type" value="Genomic_DNA"/>
</dbReference>
<comment type="caution">
    <text evidence="1">The sequence shown here is derived from an EMBL/GenBank/DDBJ whole genome shotgun (WGS) entry which is preliminary data.</text>
</comment>
<evidence type="ECO:0000313" key="2">
    <source>
        <dbReference type="Proteomes" id="UP000807371"/>
    </source>
</evidence>
<sequence length="120" mass="12487">MAAASLVLAVPALTGCDSVQKAVDCAQLALEVTNDVNELQNALTGAAVNPQEADKIIELLEDDLDKLGDRTDNADVAKAVENLDQAVGNVRTAMDRGDRTPDLTPVTEALGELTNVCTPG</sequence>
<gene>
    <name evidence="1" type="ORF">IHE55_10035</name>
</gene>